<dbReference type="InterPro" id="IPR037217">
    <property type="entry name" value="Trp/Indoleamine_2_3_dOase-like"/>
</dbReference>
<dbReference type="PANTHER" id="PTHR10138:SF0">
    <property type="entry name" value="TRYPTOPHAN 2,3-DIOXYGENASE"/>
    <property type="match status" value="1"/>
</dbReference>
<name>A0A934PLL6_9FLAO</name>
<dbReference type="EMBL" id="JAEHFV010000002">
    <property type="protein sequence ID" value="MBK0369579.1"/>
    <property type="molecule type" value="Genomic_DNA"/>
</dbReference>
<dbReference type="Gene3D" id="1.20.58.480">
    <property type="match status" value="1"/>
</dbReference>
<dbReference type="GO" id="GO:0046872">
    <property type="term" value="F:metal ion binding"/>
    <property type="evidence" value="ECO:0007669"/>
    <property type="project" value="InterPro"/>
</dbReference>
<accession>A0A934PLL6</accession>
<protein>
    <submittedName>
        <fullName evidence="1">Tryptophan 2,3-dioxygenase</fullName>
    </submittedName>
</protein>
<dbReference type="Proteomes" id="UP000609172">
    <property type="component" value="Unassembled WGS sequence"/>
</dbReference>
<evidence type="ECO:0000313" key="2">
    <source>
        <dbReference type="Proteomes" id="UP000609172"/>
    </source>
</evidence>
<dbReference type="PANTHER" id="PTHR10138">
    <property type="entry name" value="TRYPTOPHAN 2,3-DIOXYGENASE"/>
    <property type="match status" value="1"/>
</dbReference>
<reference evidence="1" key="1">
    <citation type="submission" date="2020-12" db="EMBL/GenBank/DDBJ databases">
        <title>Bacterial novel species Flavobacterium sp. SE-1-e isolated from soil.</title>
        <authorList>
            <person name="Jung H.-Y."/>
        </authorList>
    </citation>
    <scope>NUCLEOTIDE SEQUENCE</scope>
    <source>
        <strain evidence="1">SE-1-e</strain>
    </source>
</reference>
<dbReference type="GO" id="GO:0020037">
    <property type="term" value="F:heme binding"/>
    <property type="evidence" value="ECO:0007669"/>
    <property type="project" value="InterPro"/>
</dbReference>
<proteinExistence type="predicted"/>
<dbReference type="GO" id="GO:0004833">
    <property type="term" value="F:L-tryptophan 2,3-dioxygenase activity"/>
    <property type="evidence" value="ECO:0007669"/>
    <property type="project" value="InterPro"/>
</dbReference>
<dbReference type="SUPFAM" id="SSF140959">
    <property type="entry name" value="Indolic compounds 2,3-dioxygenase-like"/>
    <property type="match status" value="1"/>
</dbReference>
<dbReference type="Pfam" id="PF03301">
    <property type="entry name" value="Trp_dioxygenase"/>
    <property type="match status" value="1"/>
</dbReference>
<dbReference type="InterPro" id="IPR004981">
    <property type="entry name" value="Trp_2_3_dOase"/>
</dbReference>
<dbReference type="GO" id="GO:0019442">
    <property type="term" value="P:L-tryptophan catabolic process to acetyl-CoA"/>
    <property type="evidence" value="ECO:0007669"/>
    <property type="project" value="TreeGrafter"/>
</dbReference>
<sequence length="311" mass="37054">MNISAQSESILKEIDSKYQTINQKTEVQLEGLLWSKPITYWDYIQTDALLNLQIQRSTLPDEMVFIMYHQVNELLFKMILWEMEQIAEKENIDTVFFSERLDRITRYFDMLTNSFEVMEKGMEVDQYMKFRNTLTPASGFQSAQYRLIEFSATDTINLTDHRFKSKINNETTVAEQFEYLYWQAAGKDYKTGEKSYLLQQFEKKYKAEFLVRMETYKTKNIWQKFKQLPAEDQKNPQLIAAMRHFDYTVNITWVMQHLNTAIKYILESGQGNGEATGGSDWQKYMHPKFQRRIFFPELWSAEELANWGSEK</sequence>
<gene>
    <name evidence="1" type="ORF">I5M07_06970</name>
</gene>
<dbReference type="RefSeq" id="WP_200105501.1">
    <property type="nucleotide sequence ID" value="NZ_JAEHFV010000002.1"/>
</dbReference>
<keyword evidence="2" id="KW-1185">Reference proteome</keyword>
<dbReference type="GO" id="GO:0019441">
    <property type="term" value="P:L-tryptophan catabolic process to kynurenine"/>
    <property type="evidence" value="ECO:0007669"/>
    <property type="project" value="InterPro"/>
</dbReference>
<comment type="caution">
    <text evidence="1">The sequence shown here is derived from an EMBL/GenBank/DDBJ whole genome shotgun (WGS) entry which is preliminary data.</text>
</comment>
<dbReference type="AlphaFoldDB" id="A0A934PLL6"/>
<organism evidence="1 2">
    <name type="scientific">Flavobacterium agrisoli</name>
    <dbReference type="NCBI Taxonomy" id="2793066"/>
    <lineage>
        <taxon>Bacteria</taxon>
        <taxon>Pseudomonadati</taxon>
        <taxon>Bacteroidota</taxon>
        <taxon>Flavobacteriia</taxon>
        <taxon>Flavobacteriales</taxon>
        <taxon>Flavobacteriaceae</taxon>
        <taxon>Flavobacterium</taxon>
    </lineage>
</organism>
<evidence type="ECO:0000313" key="1">
    <source>
        <dbReference type="EMBL" id="MBK0369579.1"/>
    </source>
</evidence>